<dbReference type="RefSeq" id="WP_271687438.1">
    <property type="nucleotide sequence ID" value="NZ_CP116423.1"/>
</dbReference>
<organism evidence="2 3">
    <name type="scientific">Sulfitobacter faviae</name>
    <dbReference type="NCBI Taxonomy" id="1775881"/>
    <lineage>
        <taxon>Bacteria</taxon>
        <taxon>Pseudomonadati</taxon>
        <taxon>Pseudomonadota</taxon>
        <taxon>Alphaproteobacteria</taxon>
        <taxon>Rhodobacterales</taxon>
        <taxon>Roseobacteraceae</taxon>
        <taxon>Sulfitobacter</taxon>
    </lineage>
</organism>
<dbReference type="GO" id="GO:0016435">
    <property type="term" value="F:rRNA (guanine) methyltransferase activity"/>
    <property type="evidence" value="ECO:0007669"/>
    <property type="project" value="InterPro"/>
</dbReference>
<dbReference type="AlphaFoldDB" id="A0AAX3LMA9"/>
<name>A0AAX3LMA9_9RHOB</name>
<dbReference type="EMBL" id="CP116423">
    <property type="protein sequence ID" value="WCE69145.1"/>
    <property type="molecule type" value="Genomic_DNA"/>
</dbReference>
<accession>A0AAX3LMA9</accession>
<keyword evidence="2" id="KW-0808">Transferase</keyword>
<feature type="domain" description="Methyltransferase" evidence="1">
    <location>
        <begin position="59"/>
        <end position="129"/>
    </location>
</feature>
<evidence type="ECO:0000259" key="1">
    <source>
        <dbReference type="Pfam" id="PF13649"/>
    </source>
</evidence>
<sequence length="204" mass="21889">MTQHFFDKAYAARDTNVIRSLYDEWASSYDEDIKAQGYATPDRAAATLAEFLDDKEQPIFDIGCGTGLSGAALKQAGFSTIDGGDVSAAMLEQARKKGIYRNLLELEVDAPLPFAPGTYAAISAIGVIGPGAAPITLFDTLMHGLEKGGKLLFSLNEKALEDRGALGMIHEWTDCGAAILLFAEEGPHLPGIDMKSTVYLIEKN</sequence>
<evidence type="ECO:0000313" key="2">
    <source>
        <dbReference type="EMBL" id="WCE69145.1"/>
    </source>
</evidence>
<reference evidence="2" key="1">
    <citation type="submission" date="2023-01" db="EMBL/GenBank/DDBJ databases">
        <title>Comparative genomic analysis of cold water coral derived Sulfitobacter faviae: insights into their metabolism and habitat adaptation.</title>
        <authorList>
            <person name="Guo Y."/>
            <person name="Lin S."/>
            <person name="Huang Z."/>
            <person name="Tang K."/>
            <person name="Wang X."/>
        </authorList>
    </citation>
    <scope>NUCLEOTIDE SEQUENCE</scope>
    <source>
        <strain evidence="2">SCSIO W_1865</strain>
    </source>
</reference>
<dbReference type="Gene3D" id="3.40.50.150">
    <property type="entry name" value="Vaccinia Virus protein VP39"/>
    <property type="match status" value="1"/>
</dbReference>
<dbReference type="PANTHER" id="PTHR12734:SF0">
    <property type="entry name" value="18S RRNA (GUANINE-N(7))-METHYLTRANSFERASE-RELATED"/>
    <property type="match status" value="1"/>
</dbReference>
<protein>
    <submittedName>
        <fullName evidence="2">Class I SAM-dependent methyltransferase</fullName>
    </submittedName>
</protein>
<proteinExistence type="predicted"/>
<dbReference type="InterPro" id="IPR029063">
    <property type="entry name" value="SAM-dependent_MTases_sf"/>
</dbReference>
<dbReference type="CDD" id="cd02440">
    <property type="entry name" value="AdoMet_MTases"/>
    <property type="match status" value="1"/>
</dbReference>
<dbReference type="Proteomes" id="UP001210770">
    <property type="component" value="Chromosome"/>
</dbReference>
<dbReference type="PANTHER" id="PTHR12734">
    <property type="entry name" value="METHYLTRANSFERASE-RELATED"/>
    <property type="match status" value="1"/>
</dbReference>
<dbReference type="Pfam" id="PF13649">
    <property type="entry name" value="Methyltransf_25"/>
    <property type="match status" value="1"/>
</dbReference>
<evidence type="ECO:0000313" key="3">
    <source>
        <dbReference type="Proteomes" id="UP001210770"/>
    </source>
</evidence>
<keyword evidence="2" id="KW-0489">Methyltransferase</keyword>
<dbReference type="SUPFAM" id="SSF53335">
    <property type="entry name" value="S-adenosyl-L-methionine-dependent methyltransferases"/>
    <property type="match status" value="1"/>
</dbReference>
<dbReference type="GO" id="GO:0070476">
    <property type="term" value="P:rRNA (guanine-N7)-methylation"/>
    <property type="evidence" value="ECO:0007669"/>
    <property type="project" value="InterPro"/>
</dbReference>
<gene>
    <name evidence="2" type="ORF">PL336_10050</name>
</gene>
<dbReference type="InterPro" id="IPR039769">
    <property type="entry name" value="Bud23-like"/>
</dbReference>
<dbReference type="InterPro" id="IPR041698">
    <property type="entry name" value="Methyltransf_25"/>
</dbReference>